<keyword evidence="3" id="KW-1185">Reference proteome</keyword>
<feature type="region of interest" description="Disordered" evidence="1">
    <location>
        <begin position="340"/>
        <end position="379"/>
    </location>
</feature>
<dbReference type="OrthoDB" id="3557136at2759"/>
<evidence type="ECO:0000256" key="1">
    <source>
        <dbReference type="SAM" id="MobiDB-lite"/>
    </source>
</evidence>
<proteinExistence type="predicted"/>
<feature type="compositionally biased region" description="Polar residues" evidence="1">
    <location>
        <begin position="340"/>
        <end position="361"/>
    </location>
</feature>
<evidence type="ECO:0000313" key="2">
    <source>
        <dbReference type="EMBL" id="KAG4414103.1"/>
    </source>
</evidence>
<comment type="caution">
    <text evidence="2">The sequence shown here is derived from an EMBL/GenBank/DDBJ whole genome shotgun (WGS) entry which is preliminary data.</text>
</comment>
<accession>A0A8H7W6G8</accession>
<name>A0A8H7W6G8_9HELO</name>
<reference evidence="2" key="1">
    <citation type="submission" date="2021-02" db="EMBL/GenBank/DDBJ databases">
        <title>Genome sequence Cadophora malorum strain M34.</title>
        <authorList>
            <person name="Stefanovic E."/>
            <person name="Vu D."/>
            <person name="Scully C."/>
            <person name="Dijksterhuis J."/>
            <person name="Roader J."/>
            <person name="Houbraken J."/>
        </authorList>
    </citation>
    <scope>NUCLEOTIDE SEQUENCE</scope>
    <source>
        <strain evidence="2">M34</strain>
    </source>
</reference>
<dbReference type="Proteomes" id="UP000664132">
    <property type="component" value="Unassembled WGS sequence"/>
</dbReference>
<sequence>MRLVLEPSSQQSINIRNTILKGPWDGIPQLCLSLDTGPDSDGTSQKATPLVPGGTLRGRLEIACGRNIHIRHVSIFLEGVLRSWVPTAVAVAERKFLNQALDIPTSKFSNATVSVKGFQLSIPFHFIISKTIPSSDPHSPEHCLQLPPSIELGKVIIDNNSRRRYAQPSVSYELRAVVQYATEDDATRLPIECSLPFLLNCHTKEFPPTNTADFPEEFKLEASKLLRWSVFGRRIGTLTVTMSEPRPLTYNASSSDSSTDCHLRLEFNPTGSENVLQVLHALKFSIYPLIRVKTFYSVKSFAHLPSQSISVEGGKTGLRDELIKFKIQEVPHVTWSCNHNRESSGSITSPPSVADSTSTENDAVPGYEKEHSPQTSTGKWTASIAHPISVKGRLVPTFCCCVAARLYTIILRLKVSGIRRESFDLEVPLQVIHRASDGILDELTDKPDETGEHASISGVRGDSEMSRVSVEFPNGPSLPPHYHP</sequence>
<gene>
    <name evidence="2" type="ORF">IFR04_012755</name>
</gene>
<dbReference type="EMBL" id="JAFJYH010000281">
    <property type="protein sequence ID" value="KAG4414103.1"/>
    <property type="molecule type" value="Genomic_DNA"/>
</dbReference>
<feature type="region of interest" description="Disordered" evidence="1">
    <location>
        <begin position="442"/>
        <end position="484"/>
    </location>
</feature>
<protein>
    <recommendedName>
        <fullName evidence="4">Arrestin-like N-terminal domain-containing protein</fullName>
    </recommendedName>
</protein>
<evidence type="ECO:0000313" key="3">
    <source>
        <dbReference type="Proteomes" id="UP000664132"/>
    </source>
</evidence>
<evidence type="ECO:0008006" key="4">
    <source>
        <dbReference type="Google" id="ProtNLM"/>
    </source>
</evidence>
<feature type="compositionally biased region" description="Basic and acidic residues" evidence="1">
    <location>
        <begin position="443"/>
        <end position="452"/>
    </location>
</feature>
<organism evidence="2 3">
    <name type="scientific">Cadophora malorum</name>
    <dbReference type="NCBI Taxonomy" id="108018"/>
    <lineage>
        <taxon>Eukaryota</taxon>
        <taxon>Fungi</taxon>
        <taxon>Dikarya</taxon>
        <taxon>Ascomycota</taxon>
        <taxon>Pezizomycotina</taxon>
        <taxon>Leotiomycetes</taxon>
        <taxon>Helotiales</taxon>
        <taxon>Ploettnerulaceae</taxon>
        <taxon>Cadophora</taxon>
    </lineage>
</organism>
<dbReference type="AlphaFoldDB" id="A0A8H7W6G8"/>